<keyword evidence="7" id="KW-0472">Membrane</keyword>
<dbReference type="InterPro" id="IPR040911">
    <property type="entry name" value="Exostosin_GT47"/>
</dbReference>
<keyword evidence="7" id="KW-1133">Transmembrane helix</keyword>
<dbReference type="STRING" id="1194695.A0A5A7V6N9"/>
<feature type="region of interest" description="Disordered" evidence="6">
    <location>
        <begin position="122"/>
        <end position="142"/>
    </location>
</feature>
<organism evidence="9 10">
    <name type="scientific">Cucumis melo var. makuwa</name>
    <name type="common">Oriental melon</name>
    <dbReference type="NCBI Taxonomy" id="1194695"/>
    <lineage>
        <taxon>Eukaryota</taxon>
        <taxon>Viridiplantae</taxon>
        <taxon>Streptophyta</taxon>
        <taxon>Embryophyta</taxon>
        <taxon>Tracheophyta</taxon>
        <taxon>Spermatophyta</taxon>
        <taxon>Magnoliopsida</taxon>
        <taxon>eudicotyledons</taxon>
        <taxon>Gunneridae</taxon>
        <taxon>Pentapetalae</taxon>
        <taxon>rosids</taxon>
        <taxon>fabids</taxon>
        <taxon>Cucurbitales</taxon>
        <taxon>Cucurbitaceae</taxon>
        <taxon>Benincaseae</taxon>
        <taxon>Cucumis</taxon>
    </lineage>
</organism>
<dbReference type="PANTHER" id="PTHR11062:SF210">
    <property type="entry name" value="EXOSTOSIN FAMILY PROTEIN"/>
    <property type="match status" value="1"/>
</dbReference>
<comment type="subcellular location">
    <subcellularLocation>
        <location evidence="1">Golgi apparatus membrane</location>
        <topology evidence="1">Single-pass type II membrane protein</topology>
    </subcellularLocation>
</comment>
<dbReference type="GO" id="GO:0016757">
    <property type="term" value="F:glycosyltransferase activity"/>
    <property type="evidence" value="ECO:0007669"/>
    <property type="project" value="UniProtKB-KW"/>
</dbReference>
<keyword evidence="3" id="KW-0328">Glycosyltransferase</keyword>
<keyword evidence="3" id="KW-0808">Transferase</keyword>
<evidence type="ECO:0000256" key="2">
    <source>
        <dbReference type="ARBA" id="ARBA00010271"/>
    </source>
</evidence>
<comment type="similarity">
    <text evidence="2">Belongs to the glycosyltransferase 47 family.</text>
</comment>
<dbReference type="InterPro" id="IPR004263">
    <property type="entry name" value="Exostosin"/>
</dbReference>
<comment type="caution">
    <text evidence="9">The sequence shown here is derived from an EMBL/GenBank/DDBJ whole genome shotgun (WGS) entry which is preliminary data.</text>
</comment>
<gene>
    <name evidence="9" type="ORF">E6C27_scaffold79G001640</name>
</gene>
<evidence type="ECO:0000259" key="8">
    <source>
        <dbReference type="Pfam" id="PF03016"/>
    </source>
</evidence>
<evidence type="ECO:0000256" key="4">
    <source>
        <dbReference type="ARBA" id="ARBA00022968"/>
    </source>
</evidence>
<accession>A0A5A7V6N9</accession>
<dbReference type="EMBL" id="SSTE01004244">
    <property type="protein sequence ID" value="KAA0062647.1"/>
    <property type="molecule type" value="Genomic_DNA"/>
</dbReference>
<evidence type="ECO:0000256" key="1">
    <source>
        <dbReference type="ARBA" id="ARBA00004323"/>
    </source>
</evidence>
<dbReference type="Pfam" id="PF03016">
    <property type="entry name" value="Exostosin_GT47"/>
    <property type="match status" value="1"/>
</dbReference>
<keyword evidence="7" id="KW-0812">Transmembrane</keyword>
<protein>
    <submittedName>
        <fullName evidence="9">Glycosyltransferase</fullName>
    </submittedName>
</protein>
<keyword evidence="5" id="KW-0333">Golgi apparatus</keyword>
<dbReference type="GO" id="GO:0000139">
    <property type="term" value="C:Golgi membrane"/>
    <property type="evidence" value="ECO:0007669"/>
    <property type="project" value="UniProtKB-SubCell"/>
</dbReference>
<evidence type="ECO:0000256" key="5">
    <source>
        <dbReference type="ARBA" id="ARBA00023034"/>
    </source>
</evidence>
<dbReference type="AlphaFoldDB" id="A0A5A7V6N9"/>
<feature type="compositionally biased region" description="Polar residues" evidence="6">
    <location>
        <begin position="226"/>
        <end position="248"/>
    </location>
</feature>
<evidence type="ECO:0000313" key="9">
    <source>
        <dbReference type="EMBL" id="KAA0062647.1"/>
    </source>
</evidence>
<dbReference type="Proteomes" id="UP000321393">
    <property type="component" value="Unassembled WGS sequence"/>
</dbReference>
<feature type="transmembrane region" description="Helical" evidence="7">
    <location>
        <begin position="18"/>
        <end position="39"/>
    </location>
</feature>
<feature type="domain" description="Exostosin GT47" evidence="8">
    <location>
        <begin position="332"/>
        <end position="613"/>
    </location>
</feature>
<evidence type="ECO:0000256" key="7">
    <source>
        <dbReference type="SAM" id="Phobius"/>
    </source>
</evidence>
<evidence type="ECO:0000313" key="10">
    <source>
        <dbReference type="Proteomes" id="UP000321393"/>
    </source>
</evidence>
<evidence type="ECO:0000256" key="6">
    <source>
        <dbReference type="SAM" id="MobiDB-lite"/>
    </source>
</evidence>
<reference evidence="9 10" key="1">
    <citation type="submission" date="2019-08" db="EMBL/GenBank/DDBJ databases">
        <title>Draft genome sequences of two oriental melons (Cucumis melo L. var makuwa).</title>
        <authorList>
            <person name="Kwon S.-Y."/>
        </authorList>
    </citation>
    <scope>NUCLEOTIDE SEQUENCE [LARGE SCALE GENOMIC DNA]</scope>
    <source>
        <strain evidence="10">cv. SW 3</strain>
        <tissue evidence="9">Leaf</tissue>
    </source>
</reference>
<proteinExistence type="inferred from homology"/>
<name>A0A5A7V6N9_CUCMM</name>
<dbReference type="OrthoDB" id="1924787at2759"/>
<feature type="compositionally biased region" description="Polar residues" evidence="6">
    <location>
        <begin position="124"/>
        <end position="136"/>
    </location>
</feature>
<sequence>MDYLLPLCNLCHVQTRRCLFLVGVVAFTYLIFQFLLLPYGDALRSLLPEDAIHRYDHYSIQFGPTSPKLTTVRNPLTVLDLANVSTTPIGNIEKGFQRDNLLNAKGKYVKGEEIPREVDIGFESGNNVDANGNSESDGTKNRANDSILHVVGKTSFGFPLKQQVVKPSDTNTITSENELEDFGQMDLDFGELEEFKNSSLQKLEDTDMAFNSSTFMLQFSTSTVNTTHPHHLTSNLRSSASETNSTSVGKRKKMKSELPPKTVTTLEEMNRILFRHCRSSRAMRPRRSSLRDQEIFSAKSLIMQASAINDPELYAPLFRNVSMFKRSYELMEHTLKIYVYRDGKKPIFHQPILKGLYASEGWFMKLMEGNKRFVVKDPRKAHLFYMPFSSRMLEYTLYVRNSHNRTNLRQFLKEYSENIAAKYPYWNRTGGADHFLVGCHDWAPYETRHHMEHCIKALCNADVTVGFKIGRDVSLPETYVRSARNPLRDLGGKPASQRHILAFYAGNMHGYVRPILLKYWKDKNPDMKIFGPMPPGVASKMNYIQHMKSSKYCICPKGYEVNSPRVVEAIFYECVPVIISDNFVPPFFEVLDWEAFSVIVAEKDIPNLQDILLSIPKDRYLEMQLRVFFQLPGHRHVKHLVNGLQLCRNFAISFSQPHLIARLRGNSCPGPQWEGIALSFGHHQPDTRSYMISYMAPQHEASYEEQRQCAMVDVNDLGGLPSTKGTMIIRYLRSSRGSTSLMKVQMIMER</sequence>
<dbReference type="PANTHER" id="PTHR11062">
    <property type="entry name" value="EXOSTOSIN HEPARAN SULFATE GLYCOSYLTRANSFERASE -RELATED"/>
    <property type="match status" value="1"/>
</dbReference>
<evidence type="ECO:0000256" key="3">
    <source>
        <dbReference type="ARBA" id="ARBA00022676"/>
    </source>
</evidence>
<feature type="region of interest" description="Disordered" evidence="6">
    <location>
        <begin position="226"/>
        <end position="258"/>
    </location>
</feature>
<keyword evidence="4" id="KW-0735">Signal-anchor</keyword>